<name>A0ABN9FYB7_9NEOB</name>
<dbReference type="Proteomes" id="UP001162483">
    <property type="component" value="Unassembled WGS sequence"/>
</dbReference>
<dbReference type="EMBL" id="CATNWA010017647">
    <property type="protein sequence ID" value="CAI9602126.1"/>
    <property type="molecule type" value="Genomic_DNA"/>
</dbReference>
<feature type="non-terminal residue" evidence="1">
    <location>
        <position position="123"/>
    </location>
</feature>
<reference evidence="1" key="1">
    <citation type="submission" date="2023-05" db="EMBL/GenBank/DDBJ databases">
        <authorList>
            <person name="Stuckert A."/>
        </authorList>
    </citation>
    <scope>NUCLEOTIDE SEQUENCE</scope>
</reference>
<accession>A0ABN9FYB7</accession>
<gene>
    <name evidence="1" type="ORF">SPARVUS_LOCUS13086519</name>
</gene>
<sequence>MFCIMPSAEDILINSISLHFGLGGCRTPDLCLDSAYWPRADHMHSPKKKNSLALHTKLSMCIVTPHDMSYQEIREGHWKKGRIRKVRVKQCFYTMQRINPLGSTVSITSMLCCIYRLIYCCRF</sequence>
<evidence type="ECO:0000313" key="1">
    <source>
        <dbReference type="EMBL" id="CAI9602126.1"/>
    </source>
</evidence>
<proteinExistence type="predicted"/>
<keyword evidence="2" id="KW-1185">Reference proteome</keyword>
<comment type="caution">
    <text evidence="1">The sequence shown here is derived from an EMBL/GenBank/DDBJ whole genome shotgun (WGS) entry which is preliminary data.</text>
</comment>
<organism evidence="1 2">
    <name type="scientific">Staurois parvus</name>
    <dbReference type="NCBI Taxonomy" id="386267"/>
    <lineage>
        <taxon>Eukaryota</taxon>
        <taxon>Metazoa</taxon>
        <taxon>Chordata</taxon>
        <taxon>Craniata</taxon>
        <taxon>Vertebrata</taxon>
        <taxon>Euteleostomi</taxon>
        <taxon>Amphibia</taxon>
        <taxon>Batrachia</taxon>
        <taxon>Anura</taxon>
        <taxon>Neobatrachia</taxon>
        <taxon>Ranoidea</taxon>
        <taxon>Ranidae</taxon>
        <taxon>Staurois</taxon>
    </lineage>
</organism>
<evidence type="ECO:0000313" key="2">
    <source>
        <dbReference type="Proteomes" id="UP001162483"/>
    </source>
</evidence>
<protein>
    <submittedName>
        <fullName evidence="1">Uncharacterized protein</fullName>
    </submittedName>
</protein>